<accession>A0A0G4H4X8</accession>
<evidence type="ECO:0000313" key="1">
    <source>
        <dbReference type="EMBL" id="CEM38846.1"/>
    </source>
</evidence>
<proteinExistence type="predicted"/>
<sequence>MGAAVKTRFGASAAVQIAKVMSLPRQDPVPPIALLLFPFGESDARSDGITQLTEVALRLREPALLENLLAFCRKERLLDLAHEVQSVRSIWGDLNRAVWTGEREVERCVQTLVTRHREHAVLLLGGLLREGAKKGRPLSFPLMPAIVGGICHALGVKEGFEMVKRWVDEISIDMKWESDEGDEVSEKEAVSVKSDWYSWIDLTEDPFTKWAYAEAADKACVLLCRHLDLTVCVSETPPHSKCRRCVVNFHNELKPILLNFLRVRLFPSEERRSRWNTVDVDRSLVDFENTEEEAARADPPPGPHMDSALEKVRFEFRFLLVSRGDSDVFSATDLLCHPRGEICISPSVH</sequence>
<name>A0A0G4H4X8_9ALVE</name>
<organism evidence="1">
    <name type="scientific">Chromera velia CCMP2878</name>
    <dbReference type="NCBI Taxonomy" id="1169474"/>
    <lineage>
        <taxon>Eukaryota</taxon>
        <taxon>Sar</taxon>
        <taxon>Alveolata</taxon>
        <taxon>Colpodellida</taxon>
        <taxon>Chromeraceae</taxon>
        <taxon>Chromera</taxon>
    </lineage>
</organism>
<gene>
    <name evidence="1" type="ORF">Cvel_24691</name>
</gene>
<reference evidence="1" key="1">
    <citation type="submission" date="2014-11" db="EMBL/GenBank/DDBJ databases">
        <authorList>
            <person name="Otto D Thomas"/>
            <person name="Naeem Raeece"/>
        </authorList>
    </citation>
    <scope>NUCLEOTIDE SEQUENCE</scope>
</reference>
<dbReference type="EMBL" id="CDMZ01001883">
    <property type="protein sequence ID" value="CEM38846.1"/>
    <property type="molecule type" value="Genomic_DNA"/>
</dbReference>
<dbReference type="AlphaFoldDB" id="A0A0G4H4X8"/>
<dbReference type="VEuPathDB" id="CryptoDB:Cvel_24691"/>
<protein>
    <submittedName>
        <fullName evidence="1">Uncharacterized protein</fullName>
    </submittedName>
</protein>